<dbReference type="Proteomes" id="UP000321717">
    <property type="component" value="Unassembled WGS sequence"/>
</dbReference>
<reference evidence="1 2" key="1">
    <citation type="submission" date="2019-07" db="EMBL/GenBank/DDBJ databases">
        <title>Whole genome shotgun sequence of Rhizobium naphthalenivorans NBRC 107585.</title>
        <authorList>
            <person name="Hosoyama A."/>
            <person name="Uohara A."/>
            <person name="Ohji S."/>
            <person name="Ichikawa N."/>
        </authorList>
    </citation>
    <scope>NUCLEOTIDE SEQUENCE [LARGE SCALE GENOMIC DNA]</scope>
    <source>
        <strain evidence="1 2">NBRC 107585</strain>
    </source>
</reference>
<dbReference type="AlphaFoldDB" id="A0A512HGA6"/>
<dbReference type="EMBL" id="BJZP01000005">
    <property type="protein sequence ID" value="GEO84420.1"/>
    <property type="molecule type" value="Genomic_DNA"/>
</dbReference>
<name>A0A512HGA6_9HYPH</name>
<protein>
    <submittedName>
        <fullName evidence="1">Uncharacterized protein</fullName>
    </submittedName>
</protein>
<proteinExistence type="predicted"/>
<organism evidence="1 2">
    <name type="scientific">Ciceribacter naphthalenivorans</name>
    <dbReference type="NCBI Taxonomy" id="1118451"/>
    <lineage>
        <taxon>Bacteria</taxon>
        <taxon>Pseudomonadati</taxon>
        <taxon>Pseudomonadota</taxon>
        <taxon>Alphaproteobacteria</taxon>
        <taxon>Hyphomicrobiales</taxon>
        <taxon>Rhizobiaceae</taxon>
        <taxon>Ciceribacter</taxon>
    </lineage>
</organism>
<sequence length="57" mass="6175">MDHLSAIRVENDRAADRIDGKCRVRGTKYGKKADSGGKKAASLYDHGMAPSVWASLL</sequence>
<comment type="caution">
    <text evidence="1">The sequence shown here is derived from an EMBL/GenBank/DDBJ whole genome shotgun (WGS) entry which is preliminary data.</text>
</comment>
<gene>
    <name evidence="1" type="ORF">RNA01_13520</name>
</gene>
<keyword evidence="2" id="KW-1185">Reference proteome</keyword>
<evidence type="ECO:0000313" key="2">
    <source>
        <dbReference type="Proteomes" id="UP000321717"/>
    </source>
</evidence>
<evidence type="ECO:0000313" key="1">
    <source>
        <dbReference type="EMBL" id="GEO84420.1"/>
    </source>
</evidence>
<accession>A0A512HGA6</accession>